<evidence type="ECO:0000313" key="14">
    <source>
        <dbReference type="RefSeq" id="XP_006819556.1"/>
    </source>
</evidence>
<evidence type="ECO:0000256" key="9">
    <source>
        <dbReference type="ARBA" id="ARBA00023224"/>
    </source>
</evidence>
<dbReference type="SMART" id="SM01381">
    <property type="entry name" value="7TM_GPCR_Srsx"/>
    <property type="match status" value="1"/>
</dbReference>
<keyword evidence="8 10" id="KW-0675">Receptor</keyword>
<evidence type="ECO:0000256" key="10">
    <source>
        <dbReference type="RuleBase" id="RU000688"/>
    </source>
</evidence>
<keyword evidence="3 10" id="KW-0812">Transmembrane</keyword>
<dbReference type="PROSITE" id="PS00237">
    <property type="entry name" value="G_PROTEIN_RECEP_F1_1"/>
    <property type="match status" value="1"/>
</dbReference>
<dbReference type="Gene3D" id="1.20.1070.10">
    <property type="entry name" value="Rhodopsin 7-helix transmembrane proteins"/>
    <property type="match status" value="1"/>
</dbReference>
<dbReference type="PANTHER" id="PTHR24248">
    <property type="entry name" value="ADRENERGIC RECEPTOR-RELATED G-PROTEIN COUPLED RECEPTOR"/>
    <property type="match status" value="1"/>
</dbReference>
<dbReference type="GeneID" id="100371423"/>
<evidence type="ECO:0000259" key="12">
    <source>
        <dbReference type="PROSITE" id="PS50262"/>
    </source>
</evidence>
<feature type="transmembrane region" description="Helical" evidence="11">
    <location>
        <begin position="137"/>
        <end position="160"/>
    </location>
</feature>
<keyword evidence="6 11" id="KW-0472">Membrane</keyword>
<dbReference type="PANTHER" id="PTHR24248:SF66">
    <property type="entry name" value="OCTOPAMINE RECEPTOR BETA-3R"/>
    <property type="match status" value="1"/>
</dbReference>
<dbReference type="SUPFAM" id="SSF81321">
    <property type="entry name" value="Family A G protein-coupled receptor-like"/>
    <property type="match status" value="1"/>
</dbReference>
<evidence type="ECO:0000256" key="3">
    <source>
        <dbReference type="ARBA" id="ARBA00022692"/>
    </source>
</evidence>
<dbReference type="InterPro" id="IPR017452">
    <property type="entry name" value="GPCR_Rhodpsn_7TM"/>
</dbReference>
<keyword evidence="7" id="KW-1015">Disulfide bond</keyword>
<dbReference type="PRINTS" id="PR00237">
    <property type="entry name" value="GPCRRHODOPSN"/>
</dbReference>
<evidence type="ECO:0000313" key="13">
    <source>
        <dbReference type="Proteomes" id="UP000694865"/>
    </source>
</evidence>
<name>A0ABM0MHR5_SACKO</name>
<organism evidence="13 14">
    <name type="scientific">Saccoglossus kowalevskii</name>
    <name type="common">Acorn worm</name>
    <dbReference type="NCBI Taxonomy" id="10224"/>
    <lineage>
        <taxon>Eukaryota</taxon>
        <taxon>Metazoa</taxon>
        <taxon>Hemichordata</taxon>
        <taxon>Enteropneusta</taxon>
        <taxon>Harrimaniidae</taxon>
        <taxon>Saccoglossus</taxon>
    </lineage>
</organism>
<keyword evidence="2" id="KW-1003">Cell membrane</keyword>
<evidence type="ECO:0000256" key="6">
    <source>
        <dbReference type="ARBA" id="ARBA00023136"/>
    </source>
</evidence>
<evidence type="ECO:0000256" key="1">
    <source>
        <dbReference type="ARBA" id="ARBA00004651"/>
    </source>
</evidence>
<evidence type="ECO:0000256" key="5">
    <source>
        <dbReference type="ARBA" id="ARBA00023040"/>
    </source>
</evidence>
<keyword evidence="4 11" id="KW-1133">Transmembrane helix</keyword>
<dbReference type="InterPro" id="IPR000276">
    <property type="entry name" value="GPCR_Rhodpsn"/>
</dbReference>
<comment type="similarity">
    <text evidence="10">Belongs to the G-protein coupled receptor 1 family.</text>
</comment>
<reference evidence="14" key="1">
    <citation type="submission" date="2025-08" db="UniProtKB">
        <authorList>
            <consortium name="RefSeq"/>
        </authorList>
    </citation>
    <scope>IDENTIFICATION</scope>
    <source>
        <tissue evidence="14">Testes</tissue>
    </source>
</reference>
<dbReference type="Proteomes" id="UP000694865">
    <property type="component" value="Unplaced"/>
</dbReference>
<feature type="transmembrane region" description="Helical" evidence="11">
    <location>
        <begin position="180"/>
        <end position="207"/>
    </location>
</feature>
<feature type="transmembrane region" description="Helical" evidence="11">
    <location>
        <begin position="250"/>
        <end position="274"/>
    </location>
</feature>
<protein>
    <submittedName>
        <fullName evidence="14">D(1) dopamine receptor-like</fullName>
    </submittedName>
</protein>
<dbReference type="PROSITE" id="PS50262">
    <property type="entry name" value="G_PROTEIN_RECEP_F1_2"/>
    <property type="match status" value="1"/>
</dbReference>
<keyword evidence="9 10" id="KW-0807">Transducer</keyword>
<dbReference type="RefSeq" id="XP_006819556.1">
    <property type="nucleotide sequence ID" value="XM_006819493.1"/>
</dbReference>
<comment type="subcellular location">
    <subcellularLocation>
        <location evidence="1">Cell membrane</location>
        <topology evidence="1">Multi-pass membrane protein</topology>
    </subcellularLocation>
</comment>
<sequence length="380" mass="43112">MDSYIDNDTLSSTVDYPNIGYQLTVGTLLYAIILVTVLGNILVICSVVSFRRLRTVTNYFIVSLAVSDLTIATVVMPFSAANQVLGYWSFGTIFCNIYVCLDVLCCTASIINLCMISLDRYLAITSPFTYYRRMTPLTASIMITVTYVVSVLISVVPVILGLHEDDRHRDLYDDPYFCVLLLNPTYALVSSLISFYVPTIVILFTYAKIFCVAKKHQQKIHAQEDTAKRMKVLSAKDGKKRFSMTRERKAAKTLAIIVGVFILCWLPFFILNIIDPYCFGCVPVTLFTISVWLGYINSCINPFIYAFNSDFRRAFRKLLFCYKCRGIYDRETSSIEASKTQHERRDSISHVSCGPTMAHYNDHNINAITTENNHLSPNHT</sequence>
<evidence type="ECO:0000256" key="8">
    <source>
        <dbReference type="ARBA" id="ARBA00023170"/>
    </source>
</evidence>
<accession>A0ABM0MHR5</accession>
<evidence type="ECO:0000256" key="11">
    <source>
        <dbReference type="SAM" id="Phobius"/>
    </source>
</evidence>
<evidence type="ECO:0000256" key="4">
    <source>
        <dbReference type="ARBA" id="ARBA00022989"/>
    </source>
</evidence>
<dbReference type="Pfam" id="PF00001">
    <property type="entry name" value="7tm_1"/>
    <property type="match status" value="1"/>
</dbReference>
<dbReference type="InterPro" id="IPR000929">
    <property type="entry name" value="Dopamine_rcpt"/>
</dbReference>
<dbReference type="PRINTS" id="PR00242">
    <property type="entry name" value="DOPAMINER"/>
</dbReference>
<evidence type="ECO:0000256" key="7">
    <source>
        <dbReference type="ARBA" id="ARBA00023157"/>
    </source>
</evidence>
<feature type="transmembrane region" description="Helical" evidence="11">
    <location>
        <begin position="60"/>
        <end position="81"/>
    </location>
</feature>
<proteinExistence type="inferred from homology"/>
<feature type="domain" description="G-protein coupled receptors family 1 profile" evidence="12">
    <location>
        <begin position="39"/>
        <end position="305"/>
    </location>
</feature>
<keyword evidence="5 10" id="KW-0297">G-protein coupled receptor</keyword>
<keyword evidence="13" id="KW-1185">Reference proteome</keyword>
<evidence type="ECO:0000256" key="2">
    <source>
        <dbReference type="ARBA" id="ARBA00022475"/>
    </source>
</evidence>
<feature type="transmembrane region" description="Helical" evidence="11">
    <location>
        <begin position="28"/>
        <end position="48"/>
    </location>
</feature>
<feature type="transmembrane region" description="Helical" evidence="11">
    <location>
        <begin position="87"/>
        <end position="116"/>
    </location>
</feature>
<feature type="transmembrane region" description="Helical" evidence="11">
    <location>
        <begin position="286"/>
        <end position="307"/>
    </location>
</feature>
<gene>
    <name evidence="14" type="primary">LOC100371423</name>
</gene>